<comment type="caution">
    <text evidence="15">The sequence shown here is derived from an EMBL/GenBank/DDBJ whole genome shotgun (WGS) entry which is preliminary data.</text>
</comment>
<comment type="similarity">
    <text evidence="2 9">Belongs to the phosphohexose mutase family.</text>
</comment>
<reference evidence="15 16" key="1">
    <citation type="submission" date="2013-12" db="EMBL/GenBank/DDBJ databases">
        <title>Comparative genomics of Petrotoga isolates.</title>
        <authorList>
            <person name="Nesbo C.L."/>
            <person name="Charchuk R."/>
            <person name="Chow K."/>
        </authorList>
    </citation>
    <scope>NUCLEOTIDE SEQUENCE [LARGE SCALE GENOMIC DNA]</scope>
    <source>
        <strain evidence="15 16">DSM 13574</strain>
    </source>
</reference>
<keyword evidence="3" id="KW-0597">Phosphoprotein</keyword>
<dbReference type="Pfam" id="PF02879">
    <property type="entry name" value="PGM_PMM_II"/>
    <property type="match status" value="1"/>
</dbReference>
<dbReference type="InterPro" id="IPR016066">
    <property type="entry name" value="A-D-PHexomutase_CS"/>
</dbReference>
<evidence type="ECO:0000256" key="6">
    <source>
        <dbReference type="ARBA" id="ARBA00023235"/>
    </source>
</evidence>
<feature type="domain" description="Alpha-D-phosphohexomutase C-terminal" evidence="11">
    <location>
        <begin position="369"/>
        <end position="430"/>
    </location>
</feature>
<dbReference type="EMBL" id="AZRL01000022">
    <property type="protein sequence ID" value="PNR94927.1"/>
    <property type="molecule type" value="Genomic_DNA"/>
</dbReference>
<dbReference type="GO" id="GO:0006048">
    <property type="term" value="P:UDP-N-acetylglucosamine biosynthetic process"/>
    <property type="evidence" value="ECO:0007669"/>
    <property type="project" value="TreeGrafter"/>
</dbReference>
<dbReference type="GO" id="GO:0009252">
    <property type="term" value="P:peptidoglycan biosynthetic process"/>
    <property type="evidence" value="ECO:0007669"/>
    <property type="project" value="TreeGrafter"/>
</dbReference>
<dbReference type="NCBIfam" id="TIGR01455">
    <property type="entry name" value="glmM"/>
    <property type="match status" value="1"/>
</dbReference>
<dbReference type="PRINTS" id="PR00509">
    <property type="entry name" value="PGMPMM"/>
</dbReference>
<dbReference type="SUPFAM" id="SSF55957">
    <property type="entry name" value="Phosphoglucomutase, C-terminal domain"/>
    <property type="match status" value="1"/>
</dbReference>
<dbReference type="CDD" id="cd05802">
    <property type="entry name" value="GlmM"/>
    <property type="match status" value="1"/>
</dbReference>
<dbReference type="OrthoDB" id="9806956at2"/>
<comment type="cofactor">
    <cofactor evidence="1">
        <name>Mg(2+)</name>
        <dbReference type="ChEBI" id="CHEBI:18420"/>
    </cofactor>
</comment>
<dbReference type="Gene3D" id="3.40.120.10">
    <property type="entry name" value="Alpha-D-Glucose-1,6-Bisphosphate, subunit A, domain 3"/>
    <property type="match status" value="3"/>
</dbReference>
<evidence type="ECO:0000259" key="11">
    <source>
        <dbReference type="Pfam" id="PF00408"/>
    </source>
</evidence>
<keyword evidence="4 9" id="KW-0479">Metal-binding</keyword>
<evidence type="ECO:0000313" key="15">
    <source>
        <dbReference type="EMBL" id="PNR94927.1"/>
    </source>
</evidence>
<feature type="domain" description="Alpha-D-phosphohexomutase alpha/beta/alpha" evidence="13">
    <location>
        <begin position="150"/>
        <end position="248"/>
    </location>
</feature>
<comment type="function">
    <text evidence="10">Catalyzes the conversion of glucosamine-6-phosphate to glucosamine-1-phosphate.</text>
</comment>
<dbReference type="InterPro" id="IPR005846">
    <property type="entry name" value="A-D-PHexomutase_a/b/a-III"/>
</dbReference>
<evidence type="ECO:0000256" key="5">
    <source>
        <dbReference type="ARBA" id="ARBA00022842"/>
    </source>
</evidence>
<dbReference type="Pfam" id="PF00408">
    <property type="entry name" value="PGM_PMM_IV"/>
    <property type="match status" value="1"/>
</dbReference>
<dbReference type="PROSITE" id="PS00710">
    <property type="entry name" value="PGM_PMM"/>
    <property type="match status" value="1"/>
</dbReference>
<dbReference type="PANTHER" id="PTHR42946:SF1">
    <property type="entry name" value="PHOSPHOGLUCOMUTASE (ALPHA-D-GLUCOSE-1,6-BISPHOSPHATE-DEPENDENT)"/>
    <property type="match status" value="1"/>
</dbReference>
<evidence type="ECO:0000256" key="2">
    <source>
        <dbReference type="ARBA" id="ARBA00010231"/>
    </source>
</evidence>
<evidence type="ECO:0000259" key="14">
    <source>
        <dbReference type="Pfam" id="PF02880"/>
    </source>
</evidence>
<keyword evidence="5 9" id="KW-0460">Magnesium</keyword>
<dbReference type="SUPFAM" id="SSF53738">
    <property type="entry name" value="Phosphoglucomutase, first 3 domains"/>
    <property type="match status" value="3"/>
</dbReference>
<evidence type="ECO:0000259" key="13">
    <source>
        <dbReference type="Pfam" id="PF02879"/>
    </source>
</evidence>
<evidence type="ECO:0000256" key="3">
    <source>
        <dbReference type="ARBA" id="ARBA00022553"/>
    </source>
</evidence>
<dbReference type="Gene3D" id="3.30.310.50">
    <property type="entry name" value="Alpha-D-phosphohexomutase, C-terminal domain"/>
    <property type="match status" value="1"/>
</dbReference>
<dbReference type="GO" id="GO:0000287">
    <property type="term" value="F:magnesium ion binding"/>
    <property type="evidence" value="ECO:0007669"/>
    <property type="project" value="InterPro"/>
</dbReference>
<dbReference type="InterPro" id="IPR016055">
    <property type="entry name" value="A-D-PHexomutase_a/b/a-I/II/III"/>
</dbReference>
<name>A0A2K1NWV5_9BACT</name>
<feature type="domain" description="Alpha-D-phosphohexomutase alpha/beta/alpha" evidence="12">
    <location>
        <begin position="3"/>
        <end position="130"/>
    </location>
</feature>
<keyword evidence="6 10" id="KW-0413">Isomerase</keyword>
<protein>
    <recommendedName>
        <fullName evidence="8 10">Phosphoglucosamine mutase</fullName>
        <ecNumber evidence="7 10">5.4.2.10</ecNumber>
    </recommendedName>
</protein>
<dbReference type="Pfam" id="PF02880">
    <property type="entry name" value="PGM_PMM_III"/>
    <property type="match status" value="1"/>
</dbReference>
<sequence>MKVLFGTDGIREVVNEKLTVDLAMKLGNALANLFGSEYKKLYIARDTRNSGKALEMALASGALTGGMDVESCGVLTTPGLAFITKEKKSLGVVISASHNPPMYNGLKVFCEGFKVSDETEEKLEEIILKGLFKYSDYIDIGRYIEDSSKKEYIDYVVSLYKENIKCKDLKIAVDVGNGAAGAIIDDIFGELGLNYTVYQNAPDGFNINANCGSTSPETLSKIVKEEKYDLGILFDGDADRCLFIDHYGNLVDGDVLMAINALKLKAQGRLKNKVVVATIMSNLGLEEYLKKNEILLLRTDVGDKYVLEKMLDENAIIGGEQSGHIIFLDRSTTGDGIITALETLETLKYFSKSLYDFLREIPKYPQHLENVTVKDKAKIMKDIRIENLTKKYQSIEGFRVIVRPSGTEPKIRIMTEGSNKETIEQCITEFSQLVQSIDNG</sequence>
<dbReference type="InterPro" id="IPR036900">
    <property type="entry name" value="A-D-PHexomutase_C_sf"/>
</dbReference>
<evidence type="ECO:0000256" key="1">
    <source>
        <dbReference type="ARBA" id="ARBA00001946"/>
    </source>
</evidence>
<dbReference type="GO" id="GO:0005975">
    <property type="term" value="P:carbohydrate metabolic process"/>
    <property type="evidence" value="ECO:0007669"/>
    <property type="project" value="InterPro"/>
</dbReference>
<dbReference type="InterPro" id="IPR005845">
    <property type="entry name" value="A-D-PHexomutase_a/b/a-II"/>
</dbReference>
<evidence type="ECO:0000256" key="10">
    <source>
        <dbReference type="RuleBase" id="RU004327"/>
    </source>
</evidence>
<organism evidence="15 16">
    <name type="scientific">Petrotoga olearia DSM 13574</name>
    <dbReference type="NCBI Taxonomy" id="1122955"/>
    <lineage>
        <taxon>Bacteria</taxon>
        <taxon>Thermotogati</taxon>
        <taxon>Thermotogota</taxon>
        <taxon>Thermotogae</taxon>
        <taxon>Petrotogales</taxon>
        <taxon>Petrotogaceae</taxon>
        <taxon>Petrotoga</taxon>
    </lineage>
</organism>
<dbReference type="PANTHER" id="PTHR42946">
    <property type="entry name" value="PHOSPHOHEXOSE MUTASE"/>
    <property type="match status" value="1"/>
</dbReference>
<dbReference type="RefSeq" id="WP_103067564.1">
    <property type="nucleotide sequence ID" value="NZ_AZRL01000022.1"/>
</dbReference>
<dbReference type="EC" id="5.4.2.10" evidence="7 10"/>
<feature type="domain" description="Alpha-D-phosphohexomutase alpha/beta/alpha" evidence="14">
    <location>
        <begin position="252"/>
        <end position="363"/>
    </location>
</feature>
<evidence type="ECO:0000256" key="9">
    <source>
        <dbReference type="RuleBase" id="RU004326"/>
    </source>
</evidence>
<evidence type="ECO:0000313" key="16">
    <source>
        <dbReference type="Proteomes" id="UP000236434"/>
    </source>
</evidence>
<dbReference type="GO" id="GO:0004615">
    <property type="term" value="F:phosphomannomutase activity"/>
    <property type="evidence" value="ECO:0007669"/>
    <property type="project" value="TreeGrafter"/>
</dbReference>
<evidence type="ECO:0000259" key="12">
    <source>
        <dbReference type="Pfam" id="PF02878"/>
    </source>
</evidence>
<proteinExistence type="inferred from homology"/>
<dbReference type="FunFam" id="3.40.120.10:FF:000001">
    <property type="entry name" value="Phosphoglucosamine mutase"/>
    <property type="match status" value="1"/>
</dbReference>
<dbReference type="InterPro" id="IPR050060">
    <property type="entry name" value="Phosphoglucosamine_mutase"/>
</dbReference>
<dbReference type="FunFam" id="3.40.120.10:FF:000002">
    <property type="entry name" value="Phosphoglucosamine mutase"/>
    <property type="match status" value="1"/>
</dbReference>
<dbReference type="GO" id="GO:0005829">
    <property type="term" value="C:cytosol"/>
    <property type="evidence" value="ECO:0007669"/>
    <property type="project" value="TreeGrafter"/>
</dbReference>
<comment type="catalytic activity">
    <reaction evidence="10">
        <text>alpha-D-glucosamine 1-phosphate = D-glucosamine 6-phosphate</text>
        <dbReference type="Rhea" id="RHEA:23424"/>
        <dbReference type="ChEBI" id="CHEBI:58516"/>
        <dbReference type="ChEBI" id="CHEBI:58725"/>
        <dbReference type="EC" id="5.4.2.10"/>
    </reaction>
</comment>
<evidence type="ECO:0000256" key="4">
    <source>
        <dbReference type="ARBA" id="ARBA00022723"/>
    </source>
</evidence>
<dbReference type="InterPro" id="IPR005841">
    <property type="entry name" value="Alpha-D-phosphohexomutase_SF"/>
</dbReference>
<dbReference type="AlphaFoldDB" id="A0A2K1NWV5"/>
<evidence type="ECO:0000256" key="7">
    <source>
        <dbReference type="ARBA" id="ARBA00066330"/>
    </source>
</evidence>
<dbReference type="GO" id="GO:0008966">
    <property type="term" value="F:phosphoglucosamine mutase activity"/>
    <property type="evidence" value="ECO:0007669"/>
    <property type="project" value="UniProtKB-EC"/>
</dbReference>
<dbReference type="InterPro" id="IPR005843">
    <property type="entry name" value="A-D-PHexomutase_C"/>
</dbReference>
<evidence type="ECO:0000256" key="8">
    <source>
        <dbReference type="ARBA" id="ARBA00068193"/>
    </source>
</evidence>
<gene>
    <name evidence="15" type="ORF">X929_08570</name>
</gene>
<dbReference type="InterPro" id="IPR006352">
    <property type="entry name" value="GlmM_bact"/>
</dbReference>
<dbReference type="InterPro" id="IPR005844">
    <property type="entry name" value="A-D-PHexomutase_a/b/a-I"/>
</dbReference>
<accession>A0A2K1NWV5</accession>
<dbReference type="Pfam" id="PF02878">
    <property type="entry name" value="PGM_PMM_I"/>
    <property type="match status" value="1"/>
</dbReference>
<dbReference type="Proteomes" id="UP000236434">
    <property type="component" value="Unassembled WGS sequence"/>
</dbReference>